<proteinExistence type="predicted"/>
<feature type="transmembrane region" description="Helical" evidence="6">
    <location>
        <begin position="253"/>
        <end position="274"/>
    </location>
</feature>
<name>A0ABD0JAD1_9CAEN</name>
<dbReference type="AlphaFoldDB" id="A0ABD0JAD1"/>
<dbReference type="Gene3D" id="1.20.1250.20">
    <property type="entry name" value="MFS general substrate transporter like domains"/>
    <property type="match status" value="2"/>
</dbReference>
<dbReference type="EMBL" id="JACVVK020000538">
    <property type="protein sequence ID" value="KAK7467820.1"/>
    <property type="molecule type" value="Genomic_DNA"/>
</dbReference>
<protein>
    <recommendedName>
        <fullName evidence="9">Major facilitator superfamily (MFS) profile domain-containing protein</fullName>
    </recommendedName>
</protein>
<keyword evidence="3 6" id="KW-0812">Transmembrane</keyword>
<feature type="transmembrane region" description="Helical" evidence="6">
    <location>
        <begin position="66"/>
        <end position="87"/>
    </location>
</feature>
<evidence type="ECO:0000256" key="5">
    <source>
        <dbReference type="ARBA" id="ARBA00023136"/>
    </source>
</evidence>
<dbReference type="Proteomes" id="UP001519460">
    <property type="component" value="Unassembled WGS sequence"/>
</dbReference>
<gene>
    <name evidence="7" type="ORF">BaRGS_00036964</name>
</gene>
<dbReference type="SUPFAM" id="SSF103473">
    <property type="entry name" value="MFS general substrate transporter"/>
    <property type="match status" value="1"/>
</dbReference>
<dbReference type="PANTHER" id="PTHR43385:SF1">
    <property type="entry name" value="RIBOFLAVIN TRANSPORTER RIBJ"/>
    <property type="match status" value="1"/>
</dbReference>
<evidence type="ECO:0000256" key="6">
    <source>
        <dbReference type="SAM" id="Phobius"/>
    </source>
</evidence>
<evidence type="ECO:0000256" key="3">
    <source>
        <dbReference type="ARBA" id="ARBA00022692"/>
    </source>
</evidence>
<feature type="transmembrane region" description="Helical" evidence="6">
    <location>
        <begin position="286"/>
        <end position="310"/>
    </location>
</feature>
<feature type="transmembrane region" description="Helical" evidence="6">
    <location>
        <begin position="342"/>
        <end position="362"/>
    </location>
</feature>
<evidence type="ECO:0000256" key="4">
    <source>
        <dbReference type="ARBA" id="ARBA00022989"/>
    </source>
</evidence>
<comment type="caution">
    <text evidence="7">The sequence shown here is derived from an EMBL/GenBank/DDBJ whole genome shotgun (WGS) entry which is preliminary data.</text>
</comment>
<feature type="non-terminal residue" evidence="7">
    <location>
        <position position="1"/>
    </location>
</feature>
<feature type="transmembrane region" description="Helical" evidence="6">
    <location>
        <begin position="156"/>
        <end position="175"/>
    </location>
</feature>
<evidence type="ECO:0000256" key="1">
    <source>
        <dbReference type="ARBA" id="ARBA00004141"/>
    </source>
</evidence>
<keyword evidence="2" id="KW-0813">Transport</keyword>
<keyword evidence="4 6" id="KW-1133">Transmembrane helix</keyword>
<keyword evidence="8" id="KW-1185">Reference proteome</keyword>
<feature type="transmembrane region" description="Helical" evidence="6">
    <location>
        <begin position="374"/>
        <end position="396"/>
    </location>
</feature>
<feature type="non-terminal residue" evidence="7">
    <location>
        <position position="414"/>
    </location>
</feature>
<dbReference type="Pfam" id="PF07690">
    <property type="entry name" value="MFS_1"/>
    <property type="match status" value="1"/>
</dbReference>
<evidence type="ECO:0000313" key="8">
    <source>
        <dbReference type="Proteomes" id="UP001519460"/>
    </source>
</evidence>
<dbReference type="InterPro" id="IPR011701">
    <property type="entry name" value="MFS"/>
</dbReference>
<evidence type="ECO:0000313" key="7">
    <source>
        <dbReference type="EMBL" id="KAK7467820.1"/>
    </source>
</evidence>
<dbReference type="GO" id="GO:0016020">
    <property type="term" value="C:membrane"/>
    <property type="evidence" value="ECO:0007669"/>
    <property type="project" value="UniProtKB-SubCell"/>
</dbReference>
<feature type="transmembrane region" description="Helical" evidence="6">
    <location>
        <begin position="99"/>
        <end position="122"/>
    </location>
</feature>
<organism evidence="7 8">
    <name type="scientific">Batillaria attramentaria</name>
    <dbReference type="NCBI Taxonomy" id="370345"/>
    <lineage>
        <taxon>Eukaryota</taxon>
        <taxon>Metazoa</taxon>
        <taxon>Spiralia</taxon>
        <taxon>Lophotrochozoa</taxon>
        <taxon>Mollusca</taxon>
        <taxon>Gastropoda</taxon>
        <taxon>Caenogastropoda</taxon>
        <taxon>Sorbeoconcha</taxon>
        <taxon>Cerithioidea</taxon>
        <taxon>Batillariidae</taxon>
        <taxon>Batillaria</taxon>
    </lineage>
</organism>
<evidence type="ECO:0008006" key="9">
    <source>
        <dbReference type="Google" id="ProtNLM"/>
    </source>
</evidence>
<keyword evidence="5 6" id="KW-0472">Membrane</keyword>
<feature type="transmembrane region" description="Helical" evidence="6">
    <location>
        <begin position="40"/>
        <end position="60"/>
    </location>
</feature>
<feature type="transmembrane region" description="Helical" evidence="6">
    <location>
        <begin position="14"/>
        <end position="33"/>
    </location>
</feature>
<evidence type="ECO:0000256" key="2">
    <source>
        <dbReference type="ARBA" id="ARBA00022448"/>
    </source>
</evidence>
<dbReference type="InterPro" id="IPR036259">
    <property type="entry name" value="MFS_trans_sf"/>
</dbReference>
<sequence>NRSSPSDLKYIDGIWIQACMLMGQGVTMFLGGIMEQTLGVRLATLIGSWFLSAGVLLTHFTIQTSYITSVLTYGVMFGLGCGASYAIPVGAAMRWFPKYRGFVGGAVFFGFGVGSMIFNQIITVFVNPNNLAPNVQGEDGERYFGQEDILDRVPTLFLLLGGTYAVVQFTAFFLISDPPTDMVLSGNRGKYSTEVAGLETDGGTVWTVQSTATTNMESNGSATEVENTTDHSSVTSDVTLDTRPLEMLKTPMFYIIWVLFLFGGLGGVFLASQWKAYGQTFMQDDRFFSIVGSCASALNAVSGMVWGWIADRYTCKLTIQLLYAMFASVAYTLLAAEEAGKAFFLIWVCLVYSCLSGIYGVMPSTVGRVFGNKYIGINYGLILTSAASAFVGQMLLDRLGYHGLFFLIGGTLTL</sequence>
<comment type="subcellular location">
    <subcellularLocation>
        <location evidence="1">Membrane</location>
        <topology evidence="1">Multi-pass membrane protein</topology>
    </subcellularLocation>
</comment>
<reference evidence="7 8" key="1">
    <citation type="journal article" date="2023" name="Sci. Data">
        <title>Genome assembly of the Korean intertidal mud-creeper Batillaria attramentaria.</title>
        <authorList>
            <person name="Patra A.K."/>
            <person name="Ho P.T."/>
            <person name="Jun S."/>
            <person name="Lee S.J."/>
            <person name="Kim Y."/>
            <person name="Won Y.J."/>
        </authorList>
    </citation>
    <scope>NUCLEOTIDE SEQUENCE [LARGE SCALE GENOMIC DNA]</scope>
    <source>
        <strain evidence="7">Wonlab-2016</strain>
    </source>
</reference>
<dbReference type="PANTHER" id="PTHR43385">
    <property type="entry name" value="RIBOFLAVIN TRANSPORTER RIBJ"/>
    <property type="match status" value="1"/>
</dbReference>
<dbReference type="InterPro" id="IPR052983">
    <property type="entry name" value="MFS_Riboflavin_Transporter"/>
</dbReference>
<accession>A0ABD0JAD1</accession>
<feature type="transmembrane region" description="Helical" evidence="6">
    <location>
        <begin position="317"/>
        <end position="336"/>
    </location>
</feature>